<proteinExistence type="predicted"/>
<feature type="domain" description="ABC transporter" evidence="4">
    <location>
        <begin position="12"/>
        <end position="119"/>
    </location>
</feature>
<dbReference type="PANTHER" id="PTHR42939">
    <property type="entry name" value="ABC TRANSPORTER ATP-BINDING PROTEIN ALBC-RELATED"/>
    <property type="match status" value="1"/>
</dbReference>
<evidence type="ECO:0000256" key="1">
    <source>
        <dbReference type="ARBA" id="ARBA00022448"/>
    </source>
</evidence>
<accession>A0AAJ1HPZ5</accession>
<dbReference type="InterPro" id="IPR051782">
    <property type="entry name" value="ABC_Transporter_VariousFunc"/>
</dbReference>
<evidence type="ECO:0000256" key="2">
    <source>
        <dbReference type="ARBA" id="ARBA00022741"/>
    </source>
</evidence>
<dbReference type="RefSeq" id="WP_052133677.1">
    <property type="nucleotide sequence ID" value="NZ_CP049766.1"/>
</dbReference>
<keyword evidence="3 5" id="KW-0067">ATP-binding</keyword>
<gene>
    <name evidence="5" type="ORF">PO158_07400</name>
</gene>
<dbReference type="PANTHER" id="PTHR42939:SF1">
    <property type="entry name" value="ABC TRANSPORTER ATP-BINDING PROTEIN ALBC-RELATED"/>
    <property type="match status" value="1"/>
</dbReference>
<dbReference type="GO" id="GO:0016887">
    <property type="term" value="F:ATP hydrolysis activity"/>
    <property type="evidence" value="ECO:0007669"/>
    <property type="project" value="InterPro"/>
</dbReference>
<keyword evidence="2" id="KW-0547">Nucleotide-binding</keyword>
<sequence>MLSVKNVTKRFDEVLGIVGQNGAGKSTTFKMIMNFLKPDQGTITIAGQPLDEKSLDQIGFLPEERGLYLDMTIKEQVLYFASLHGFDLKIAAADLPLWMNRLSVKGNEKSRIKNLSKGNHS</sequence>
<dbReference type="InterPro" id="IPR003439">
    <property type="entry name" value="ABC_transporter-like_ATP-bd"/>
</dbReference>
<dbReference type="SUPFAM" id="SSF52540">
    <property type="entry name" value="P-loop containing nucleoside triphosphate hydrolases"/>
    <property type="match status" value="1"/>
</dbReference>
<dbReference type="Proteomes" id="UP001218021">
    <property type="component" value="Unassembled WGS sequence"/>
</dbReference>
<protein>
    <submittedName>
        <fullName evidence="5">ATP-binding cassette domain-containing protein</fullName>
    </submittedName>
</protein>
<reference evidence="5" key="1">
    <citation type="submission" date="2023-01" db="EMBL/GenBank/DDBJ databases">
        <title>Genome analysis of 13 Lactobacillus isolated from gut of wild boar.</title>
        <authorList>
            <person name="Papp P."/>
            <person name="Libisch B."/>
            <person name="Nagy T."/>
            <person name="Olasz F."/>
        </authorList>
    </citation>
    <scope>NUCLEOTIDE SEQUENCE</scope>
    <source>
        <strain evidence="5">F108</strain>
    </source>
</reference>
<organism evidence="5 6">
    <name type="scientific">Limosilactobacillus mucosae</name>
    <name type="common">Lactobacillus mucosae</name>
    <dbReference type="NCBI Taxonomy" id="97478"/>
    <lineage>
        <taxon>Bacteria</taxon>
        <taxon>Bacillati</taxon>
        <taxon>Bacillota</taxon>
        <taxon>Bacilli</taxon>
        <taxon>Lactobacillales</taxon>
        <taxon>Lactobacillaceae</taxon>
        <taxon>Limosilactobacillus</taxon>
    </lineage>
</organism>
<dbReference type="InterPro" id="IPR027417">
    <property type="entry name" value="P-loop_NTPase"/>
</dbReference>
<evidence type="ECO:0000259" key="4">
    <source>
        <dbReference type="Pfam" id="PF00005"/>
    </source>
</evidence>
<dbReference type="EMBL" id="JAQOND010000028">
    <property type="protein sequence ID" value="MDC2828108.1"/>
    <property type="molecule type" value="Genomic_DNA"/>
</dbReference>
<dbReference type="Gene3D" id="3.40.50.300">
    <property type="entry name" value="P-loop containing nucleotide triphosphate hydrolases"/>
    <property type="match status" value="1"/>
</dbReference>
<comment type="caution">
    <text evidence="5">The sequence shown here is derived from an EMBL/GenBank/DDBJ whole genome shotgun (WGS) entry which is preliminary data.</text>
</comment>
<name>A0AAJ1HPZ5_LIMMU</name>
<dbReference type="Pfam" id="PF00005">
    <property type="entry name" value="ABC_tran"/>
    <property type="match status" value="1"/>
</dbReference>
<evidence type="ECO:0000313" key="5">
    <source>
        <dbReference type="EMBL" id="MDC2828108.1"/>
    </source>
</evidence>
<dbReference type="GO" id="GO:0005524">
    <property type="term" value="F:ATP binding"/>
    <property type="evidence" value="ECO:0007669"/>
    <property type="project" value="UniProtKB-KW"/>
</dbReference>
<keyword evidence="1" id="KW-0813">Transport</keyword>
<dbReference type="AlphaFoldDB" id="A0AAJ1HPZ5"/>
<evidence type="ECO:0000313" key="6">
    <source>
        <dbReference type="Proteomes" id="UP001218021"/>
    </source>
</evidence>
<evidence type="ECO:0000256" key="3">
    <source>
        <dbReference type="ARBA" id="ARBA00022840"/>
    </source>
</evidence>